<dbReference type="eggNOG" id="COG0394">
    <property type="taxonomic scope" value="Bacteria"/>
</dbReference>
<keyword evidence="3" id="KW-0378">Hydrolase</keyword>
<dbReference type="SUPFAM" id="SSF52788">
    <property type="entry name" value="Phosphotyrosine protein phosphatases I"/>
    <property type="match status" value="1"/>
</dbReference>
<dbReference type="EC" id="3.1.3.48" evidence="2"/>
<dbReference type="GO" id="GO:0004725">
    <property type="term" value="F:protein tyrosine phosphatase activity"/>
    <property type="evidence" value="ECO:0007669"/>
    <property type="project" value="UniProtKB-EC"/>
</dbReference>
<evidence type="ECO:0000256" key="1">
    <source>
        <dbReference type="ARBA" id="ARBA00011063"/>
    </source>
</evidence>
<dbReference type="RefSeq" id="WP_038079713.1">
    <property type="nucleotide sequence ID" value="NZ_AUND01000040.1"/>
</dbReference>
<evidence type="ECO:0000256" key="6">
    <source>
        <dbReference type="PIRSR" id="PIRSR617867-1"/>
    </source>
</evidence>
<dbReference type="PRINTS" id="PR00719">
    <property type="entry name" value="LMWPTPASE"/>
</dbReference>
<dbReference type="SMART" id="SM00226">
    <property type="entry name" value="LMWPc"/>
    <property type="match status" value="1"/>
</dbReference>
<dbReference type="InterPro" id="IPR036196">
    <property type="entry name" value="Ptyr_pPase_sf"/>
</dbReference>
<dbReference type="STRING" id="1353537.TP2_13685"/>
<protein>
    <recommendedName>
        <fullName evidence="2">protein-tyrosine-phosphatase</fullName>
        <ecNumber evidence="2">3.1.3.48</ecNumber>
    </recommendedName>
</protein>
<evidence type="ECO:0000313" key="9">
    <source>
        <dbReference type="Proteomes" id="UP000027432"/>
    </source>
</evidence>
<comment type="catalytic activity">
    <reaction evidence="5">
        <text>O-phospho-L-tyrosyl-[protein] + H2O = L-tyrosyl-[protein] + phosphate</text>
        <dbReference type="Rhea" id="RHEA:10684"/>
        <dbReference type="Rhea" id="RHEA-COMP:10136"/>
        <dbReference type="Rhea" id="RHEA-COMP:20101"/>
        <dbReference type="ChEBI" id="CHEBI:15377"/>
        <dbReference type="ChEBI" id="CHEBI:43474"/>
        <dbReference type="ChEBI" id="CHEBI:46858"/>
        <dbReference type="ChEBI" id="CHEBI:61978"/>
        <dbReference type="EC" id="3.1.3.48"/>
    </reaction>
</comment>
<evidence type="ECO:0000256" key="4">
    <source>
        <dbReference type="ARBA" id="ARBA00022912"/>
    </source>
</evidence>
<dbReference type="InterPro" id="IPR023485">
    <property type="entry name" value="Ptyr_pPase"/>
</dbReference>
<keyword evidence="9" id="KW-1185">Reference proteome</keyword>
<evidence type="ECO:0000256" key="5">
    <source>
        <dbReference type="ARBA" id="ARBA00051722"/>
    </source>
</evidence>
<dbReference type="Gene3D" id="3.40.50.2300">
    <property type="match status" value="1"/>
</dbReference>
<keyword evidence="4" id="KW-0904">Protein phosphatase</keyword>
<dbReference type="Proteomes" id="UP000027432">
    <property type="component" value="Unassembled WGS sequence"/>
</dbReference>
<gene>
    <name evidence="8" type="ORF">TP2_13685</name>
</gene>
<proteinExistence type="inferred from homology"/>
<dbReference type="PANTHER" id="PTHR11717:SF31">
    <property type="entry name" value="LOW MOLECULAR WEIGHT PROTEIN-TYROSINE-PHOSPHATASE ETP-RELATED"/>
    <property type="match status" value="1"/>
</dbReference>
<sequence length="151" mass="15868">MAQVGSILVVCVGNICRSPVGERLLASALPDVSVSSAGIGAVVGAPADKVMREVAEAEGVSLEGHVARQFTAEIGAAHELILVMEAGHRSEIARIAPHLSGRTMLFDQWLGGQGIPDPYRKPIEAHRAAFAQIRAAAEGWVSRLGRKRGQG</sequence>
<feature type="active site" description="Nucleophile" evidence="6">
    <location>
        <position position="11"/>
    </location>
</feature>
<comment type="caution">
    <text evidence="8">The sequence shown here is derived from an EMBL/GenBank/DDBJ whole genome shotgun (WGS) entry which is preliminary data.</text>
</comment>
<accession>A0A074J4S4</accession>
<feature type="active site" evidence="6">
    <location>
        <position position="17"/>
    </location>
</feature>
<dbReference type="InterPro" id="IPR050438">
    <property type="entry name" value="LMW_PTPase"/>
</dbReference>
<organism evidence="8 9">
    <name type="scientific">Thioclava pacifica DSM 10166</name>
    <dbReference type="NCBI Taxonomy" id="1353537"/>
    <lineage>
        <taxon>Bacteria</taxon>
        <taxon>Pseudomonadati</taxon>
        <taxon>Pseudomonadota</taxon>
        <taxon>Alphaproteobacteria</taxon>
        <taxon>Rhodobacterales</taxon>
        <taxon>Paracoccaceae</taxon>
        <taxon>Thioclava</taxon>
    </lineage>
</organism>
<evidence type="ECO:0000259" key="7">
    <source>
        <dbReference type="SMART" id="SM00226"/>
    </source>
</evidence>
<dbReference type="CDD" id="cd16343">
    <property type="entry name" value="LMWPTP"/>
    <property type="match status" value="1"/>
</dbReference>
<dbReference type="PANTHER" id="PTHR11717">
    <property type="entry name" value="LOW MOLECULAR WEIGHT PROTEIN TYROSINE PHOSPHATASE"/>
    <property type="match status" value="1"/>
</dbReference>
<dbReference type="Pfam" id="PF01451">
    <property type="entry name" value="LMWPc"/>
    <property type="match status" value="1"/>
</dbReference>
<evidence type="ECO:0000313" key="8">
    <source>
        <dbReference type="EMBL" id="KEO50935.1"/>
    </source>
</evidence>
<feature type="active site" description="Proton donor" evidence="6">
    <location>
        <position position="117"/>
    </location>
</feature>
<feature type="domain" description="Phosphotyrosine protein phosphatase I" evidence="7">
    <location>
        <begin position="5"/>
        <end position="143"/>
    </location>
</feature>
<name>A0A074J4S4_9RHOB</name>
<dbReference type="InterPro" id="IPR017867">
    <property type="entry name" value="Tyr_phospatase_low_mol_wt"/>
</dbReference>
<comment type="similarity">
    <text evidence="1">Belongs to the low molecular weight phosphotyrosine protein phosphatase family.</text>
</comment>
<dbReference type="AlphaFoldDB" id="A0A074J4S4"/>
<dbReference type="EMBL" id="AUND01000040">
    <property type="protein sequence ID" value="KEO50935.1"/>
    <property type="molecule type" value="Genomic_DNA"/>
</dbReference>
<evidence type="ECO:0000256" key="3">
    <source>
        <dbReference type="ARBA" id="ARBA00022801"/>
    </source>
</evidence>
<reference evidence="8 9" key="1">
    <citation type="submission" date="2013-07" db="EMBL/GenBank/DDBJ databases">
        <title>Thioclava pacifica DSM 10166 Genome Sequencing.</title>
        <authorList>
            <person name="Lai Q."/>
            <person name="Shao Z."/>
        </authorList>
    </citation>
    <scope>NUCLEOTIDE SEQUENCE [LARGE SCALE GENOMIC DNA]</scope>
    <source>
        <strain evidence="8 9">DSM 10166</strain>
    </source>
</reference>
<evidence type="ECO:0000256" key="2">
    <source>
        <dbReference type="ARBA" id="ARBA00013064"/>
    </source>
</evidence>
<dbReference type="OrthoDB" id="9784339at2"/>